<name>A0ABV9P6Y9_9FLAO</name>
<organism evidence="1 2">
    <name type="scientific">Flavobacterium ponti</name>
    <dbReference type="NCBI Taxonomy" id="665133"/>
    <lineage>
        <taxon>Bacteria</taxon>
        <taxon>Pseudomonadati</taxon>
        <taxon>Bacteroidota</taxon>
        <taxon>Flavobacteriia</taxon>
        <taxon>Flavobacteriales</taxon>
        <taxon>Flavobacteriaceae</taxon>
        <taxon>Flavobacterium</taxon>
    </lineage>
</organism>
<dbReference type="EMBL" id="JBHSGW010000025">
    <property type="protein sequence ID" value="MFC4740495.1"/>
    <property type="molecule type" value="Genomic_DNA"/>
</dbReference>
<sequence>MGFLDSLFGNSSDDNNEKEVKFYSLELISQLDEIDAISEGKPVVIFKHSTRCSISRFALKQFDAAFNYPEDKIDWYLLDLLNHRDISNEIAHRYNVQHQSPQILVIKSGKAVYHDSHDGIDANDLKQFV</sequence>
<evidence type="ECO:0000313" key="1">
    <source>
        <dbReference type="EMBL" id="MFC4740495.1"/>
    </source>
</evidence>
<dbReference type="Gene3D" id="3.40.30.10">
    <property type="entry name" value="Glutaredoxin"/>
    <property type="match status" value="1"/>
</dbReference>
<dbReference type="InterPro" id="IPR022551">
    <property type="entry name" value="BrxC"/>
</dbReference>
<gene>
    <name evidence="1" type="primary">ytxJ</name>
    <name evidence="1" type="ORF">ACFO3U_10875</name>
</gene>
<protein>
    <submittedName>
        <fullName evidence="1">Bacillithiol system redox-active protein YtxJ</fullName>
    </submittedName>
</protein>
<dbReference type="RefSeq" id="WP_379741970.1">
    <property type="nucleotide sequence ID" value="NZ_JBHSGW010000025.1"/>
</dbReference>
<dbReference type="Proteomes" id="UP001595885">
    <property type="component" value="Unassembled WGS sequence"/>
</dbReference>
<dbReference type="SUPFAM" id="SSF52833">
    <property type="entry name" value="Thioredoxin-like"/>
    <property type="match status" value="1"/>
</dbReference>
<evidence type="ECO:0000313" key="2">
    <source>
        <dbReference type="Proteomes" id="UP001595885"/>
    </source>
</evidence>
<dbReference type="InterPro" id="IPR036249">
    <property type="entry name" value="Thioredoxin-like_sf"/>
</dbReference>
<keyword evidence="2" id="KW-1185">Reference proteome</keyword>
<proteinExistence type="predicted"/>
<comment type="caution">
    <text evidence="1">The sequence shown here is derived from an EMBL/GenBank/DDBJ whole genome shotgun (WGS) entry which is preliminary data.</text>
</comment>
<dbReference type="Pfam" id="PF11009">
    <property type="entry name" value="BrxC"/>
    <property type="match status" value="1"/>
</dbReference>
<dbReference type="NCBIfam" id="TIGR04019">
    <property type="entry name" value="B_thiol_YtxJ"/>
    <property type="match status" value="1"/>
</dbReference>
<accession>A0ABV9P6Y9</accession>
<reference evidence="2" key="1">
    <citation type="journal article" date="2019" name="Int. J. Syst. Evol. Microbiol.">
        <title>The Global Catalogue of Microorganisms (GCM) 10K type strain sequencing project: providing services to taxonomists for standard genome sequencing and annotation.</title>
        <authorList>
            <consortium name="The Broad Institute Genomics Platform"/>
            <consortium name="The Broad Institute Genome Sequencing Center for Infectious Disease"/>
            <person name="Wu L."/>
            <person name="Ma J."/>
        </authorList>
    </citation>
    <scope>NUCLEOTIDE SEQUENCE [LARGE SCALE GENOMIC DNA]</scope>
    <source>
        <strain evidence="2">CCUG 50349</strain>
    </source>
</reference>